<feature type="coiled-coil region" evidence="5">
    <location>
        <begin position="87"/>
        <end position="168"/>
    </location>
</feature>
<feature type="region of interest" description="Disordered" evidence="6">
    <location>
        <begin position="621"/>
        <end position="652"/>
    </location>
</feature>
<dbReference type="InterPro" id="IPR019786">
    <property type="entry name" value="Zinc_finger_PHD-type_CS"/>
</dbReference>
<dbReference type="InterPro" id="IPR040676">
    <property type="entry name" value="DUF5641"/>
</dbReference>
<dbReference type="Pfam" id="PF00628">
    <property type="entry name" value="PHD"/>
    <property type="match status" value="1"/>
</dbReference>
<evidence type="ECO:0000313" key="11">
    <source>
        <dbReference type="Proteomes" id="UP000069940"/>
    </source>
</evidence>
<dbReference type="InterPro" id="IPR001965">
    <property type="entry name" value="Znf_PHD"/>
</dbReference>
<dbReference type="Pfam" id="PF05380">
    <property type="entry name" value="Peptidase_A17"/>
    <property type="match status" value="1"/>
</dbReference>
<feature type="region of interest" description="Disordered" evidence="6">
    <location>
        <begin position="381"/>
        <end position="427"/>
    </location>
</feature>
<dbReference type="InterPro" id="IPR043502">
    <property type="entry name" value="DNA/RNA_pol_sf"/>
</dbReference>
<evidence type="ECO:0000256" key="5">
    <source>
        <dbReference type="SAM" id="Coils"/>
    </source>
</evidence>
<feature type="region of interest" description="Disordered" evidence="6">
    <location>
        <begin position="193"/>
        <end position="222"/>
    </location>
</feature>
<feature type="compositionally biased region" description="Basic and acidic residues" evidence="6">
    <location>
        <begin position="640"/>
        <end position="652"/>
    </location>
</feature>
<evidence type="ECO:0000259" key="7">
    <source>
        <dbReference type="PROSITE" id="PS50016"/>
    </source>
</evidence>
<dbReference type="Gene3D" id="3.30.420.10">
    <property type="entry name" value="Ribonuclease H-like superfamily/Ribonuclease H"/>
    <property type="match status" value="1"/>
</dbReference>
<dbReference type="PROSITE" id="PS01359">
    <property type="entry name" value="ZF_PHD_1"/>
    <property type="match status" value="1"/>
</dbReference>
<dbReference type="SMART" id="SM00249">
    <property type="entry name" value="PHD"/>
    <property type="match status" value="1"/>
</dbReference>
<dbReference type="InterPro" id="IPR001584">
    <property type="entry name" value="Integrase_cat-core"/>
</dbReference>
<dbReference type="Gene3D" id="3.30.40.10">
    <property type="entry name" value="Zinc/RING finger domain, C3HC4 (zinc finger)"/>
    <property type="match status" value="1"/>
</dbReference>
<keyword evidence="3" id="KW-0862">Zinc</keyword>
<evidence type="ECO:0000259" key="9">
    <source>
        <dbReference type="PROSITE" id="PS50994"/>
    </source>
</evidence>
<dbReference type="EnsemblMetazoa" id="AALFPA23_020474.R30231">
    <property type="protein sequence ID" value="AALFPA23_020474.P30231"/>
    <property type="gene ID" value="AALFPA23_020474"/>
</dbReference>
<protein>
    <submittedName>
        <fullName evidence="10">Uncharacterized protein</fullName>
    </submittedName>
</protein>
<feature type="domain" description="Integrase catalytic" evidence="9">
    <location>
        <begin position="1741"/>
        <end position="1927"/>
    </location>
</feature>
<dbReference type="InterPro" id="IPR001841">
    <property type="entry name" value="Znf_RING"/>
</dbReference>
<proteinExistence type="predicted"/>
<dbReference type="Pfam" id="PF18701">
    <property type="entry name" value="DUF5641"/>
    <property type="match status" value="1"/>
</dbReference>
<dbReference type="GeneID" id="109408785"/>
<dbReference type="InterPro" id="IPR005312">
    <property type="entry name" value="DUF1759"/>
</dbReference>
<organism evidence="10 11">
    <name type="scientific">Aedes albopictus</name>
    <name type="common">Asian tiger mosquito</name>
    <name type="synonym">Stegomyia albopicta</name>
    <dbReference type="NCBI Taxonomy" id="7160"/>
    <lineage>
        <taxon>Eukaryota</taxon>
        <taxon>Metazoa</taxon>
        <taxon>Ecdysozoa</taxon>
        <taxon>Arthropoda</taxon>
        <taxon>Hexapoda</taxon>
        <taxon>Insecta</taxon>
        <taxon>Pterygota</taxon>
        <taxon>Neoptera</taxon>
        <taxon>Endopterygota</taxon>
        <taxon>Diptera</taxon>
        <taxon>Nematocera</taxon>
        <taxon>Culicoidea</taxon>
        <taxon>Culicidae</taxon>
        <taxon>Culicinae</taxon>
        <taxon>Aedini</taxon>
        <taxon>Aedes</taxon>
        <taxon>Stegomyia</taxon>
    </lineage>
</organism>
<keyword evidence="1" id="KW-0479">Metal-binding</keyword>
<evidence type="ECO:0000256" key="2">
    <source>
        <dbReference type="ARBA" id="ARBA00022771"/>
    </source>
</evidence>
<dbReference type="PROSITE" id="PS50994">
    <property type="entry name" value="INTEGRASE"/>
    <property type="match status" value="1"/>
</dbReference>
<evidence type="ECO:0000256" key="6">
    <source>
        <dbReference type="SAM" id="MobiDB-lite"/>
    </source>
</evidence>
<evidence type="ECO:0000256" key="4">
    <source>
        <dbReference type="PROSITE-ProRule" id="PRU00175"/>
    </source>
</evidence>
<dbReference type="RefSeq" id="XP_062713938.1">
    <property type="nucleotide sequence ID" value="XM_062857954.1"/>
</dbReference>
<accession>A0ABM1ZPP4</accession>
<dbReference type="SUPFAM" id="SSF57903">
    <property type="entry name" value="FYVE/PHD zinc finger"/>
    <property type="match status" value="1"/>
</dbReference>
<dbReference type="PROSITE" id="PS50016">
    <property type="entry name" value="ZF_PHD_2"/>
    <property type="match status" value="1"/>
</dbReference>
<dbReference type="SUPFAM" id="SSF53098">
    <property type="entry name" value="Ribonuclease H-like"/>
    <property type="match status" value="1"/>
</dbReference>
<evidence type="ECO:0000313" key="10">
    <source>
        <dbReference type="EnsemblMetazoa" id="AALFPA23_020474.P30231"/>
    </source>
</evidence>
<evidence type="ECO:0000256" key="1">
    <source>
        <dbReference type="ARBA" id="ARBA00022723"/>
    </source>
</evidence>
<reference evidence="10" key="2">
    <citation type="submission" date="2025-05" db="UniProtKB">
        <authorList>
            <consortium name="EnsemblMetazoa"/>
        </authorList>
    </citation>
    <scope>IDENTIFICATION</scope>
    <source>
        <strain evidence="10">Foshan</strain>
    </source>
</reference>
<dbReference type="Pfam" id="PF03564">
    <property type="entry name" value="DUF1759"/>
    <property type="match status" value="1"/>
</dbReference>
<dbReference type="Proteomes" id="UP000069940">
    <property type="component" value="Unassembled WGS sequence"/>
</dbReference>
<feature type="domain" description="PHD-type" evidence="7">
    <location>
        <begin position="9"/>
        <end position="57"/>
    </location>
</feature>
<dbReference type="SUPFAM" id="SSF56672">
    <property type="entry name" value="DNA/RNA polymerases"/>
    <property type="match status" value="1"/>
</dbReference>
<name>A0ABM1ZPP4_AEDAL</name>
<evidence type="ECO:0000259" key="8">
    <source>
        <dbReference type="PROSITE" id="PS50089"/>
    </source>
</evidence>
<keyword evidence="11" id="KW-1185">Reference proteome</keyword>
<feature type="region of interest" description="Disordered" evidence="6">
    <location>
        <begin position="245"/>
        <end position="267"/>
    </location>
</feature>
<dbReference type="InterPro" id="IPR036397">
    <property type="entry name" value="RNaseH_sf"/>
</dbReference>
<feature type="domain" description="RING-type" evidence="8">
    <location>
        <begin position="12"/>
        <end position="55"/>
    </location>
</feature>
<sequence length="2073" mass="233887">MSRNESSRPLTCGLCSDPENDQMVACDLCDKWYHYKCVHVGDSIADQSWSCPGCRNELLAASTPVGQPAKSIGSRRSGISSSSSIRAARAALELQQLEERKQLEMKRVVEEEERRKQEAELEKSRIEQLRLHREKEADLERKKLESQRRQLEEEQALAKKKLEEEKSRADLLRQLEDKYLAEKYRILNSQLEGASISPSSGSSVSSVRTSKSAKVLPNAKQRKPVNLPRGAEELRSQQVGLRMPKGIEEDRERLNQMRHEEDKRREESRKMLEQMGFAEKHNVLYAPRMQNAAEWAMNLPDEESAPGGMPTFPVPMSKPGQERYTGAYPKPKKQVSEDPGEPVPTIPCANRVGGPNTQIDGSGFGIDRFIRRAAPSFNLPLQPSHLPTVPEENPPSTYPAPVDLRRGSNPRPAQVATQNNPGSSGLTNSQLAARQVLPKDLPVFSGNPEDWPVFISNYENSTNECGYSNAENLIRLQRCLRGDALGAVRSRLLLPASVPSVIETLRMLFGRPEVLIHSLLAQIRNTPAPREGRLDTLIAYGMAVQNYCDHLVAARQEAHLSNPTMLHELVEKLPSEIKLKWVDFKEMVPVVTLDTFGMFMAQMVRKASEVTTFRPASSMKALKEETRKVGSSKARGYVNHHSDHRPSGDDKMKQLPKMCPVCSKLGHALDGCSSFKLLPADDRWRVVRMNNLCRTCLKNHIPFPCRRPKDCPVNGCRLRHHPLLHTLPSESKPSPQNYHSGCHGILYRIIPVTVYGAIGSVSTFALLDEASEVTMIEKSLADSLGLKGSPDPLHLRWTGNVTRVEEQSCVVKLEVSGTGANRRFNLVNARTVESMELPVQSIKLDDLVENFPYLKGLPIEGYEKARPQLLIGLENLYLAAPLKIREGHRGQPIATKTRLGWCVYGGVPTKQGKSPGVFHVSHSSEDQQLHKLVKEHFLMDNLGVSPLGTKLESTENKRARQILESTTRRVAEGFETGLLWRRDDISFPNSYAMAFSRLKSIERKIQKSPGLAERVNDLVDAYLEKGYARVATQDDFTADQARIWYLPLGLVINPKKPQKLRLIWDAAAQVNGVSFNSMILPGPDLLVPLTSVQYRFRQRRVAITGDIKEMYHQFKIIDRDQKSQMFLYRKDPSEEPTIYVMTVGIFGAACSPCSAQFIKNLNAKEYEHTFPEAAEAIIKGHYVDDFLDSKDSIEEALRLAEEVRYVHLQGGFEIRNFLSNCPEVIDGLGERSTTTDKMWSSEVEAAESVLGIRWLPRSDELTFSVYMPTTVENLLDGSIRPTKRQVLRTVMSLYDPLGFLATYVIQGKMIIQELWRISCGWDEQVDDQVFNDWKRWVTLLPRLNDIRVPRAYFGSAIPEQCQPIQLHTFVDGSSTAYACVVYIRFVHAGQPRCALVGAKAKVAPIKTLSIPRLELQAATLGTRYAQFILENHQIPIRQQFYWTDSSTVLHWINSDSRKYRPYVACRIGEIVTTTNPSEWMKVPSAENVADKATKWGNGPCFDAEDPWFRGPKFLWNPEEWWPAQNWRGKEAAEELHTVLVNHRVVNEAVIDVARFSKWERLLRTMAYILKFGSTTENRPSSELLVNSDLLRRAEVKLWKIVQSEAFPGEIAALQNPSSTKPSGAVPVSSKLHKLSAFLDEEGLVRMDGRIGTAPNLPNEAKYPVILAQNHPITFLFVDFYHRQYNHRNQETVVNELRQVVYVPGLRRLVRKVASRCQMCKVYNASLSSPKMGPLPRARVEGFVRPFTYTGLDYFGPVLVKAGRSHVKRWVALFTCMTTRAIHMEVAHSMSTDSCKMCIRRFIARRGAPAELYSDNGTNFRGAASELQKQIQKTNQDCAETFTNTVTKWYFNPPAAPHMGGVWERLVRSVKVALQSMNFAPRVPDDETFETMILEAESMINSRPLTYVTLDWASQEALTPNHFLLGSSNGVKQPPAEPTTPSECLRSSWNLMRHILDGFWTRWLREYLPTITRRTKWFRDTKPIEVGDLVFIANEQKRNTWVRGQVVEVIRGKDGITRQALVRTEAGVIRRPAVKLAVIEVAENGKVAACQPGEQTQPYGSGDVGTALDCSQSP</sequence>
<reference evidence="11" key="1">
    <citation type="journal article" date="2015" name="Proc. Natl. Acad. Sci. U.S.A.">
        <title>Genome sequence of the Asian Tiger mosquito, Aedes albopictus, reveals insights into its biology, genetics, and evolution.</title>
        <authorList>
            <person name="Chen X.G."/>
            <person name="Jiang X."/>
            <person name="Gu J."/>
            <person name="Xu M."/>
            <person name="Wu Y."/>
            <person name="Deng Y."/>
            <person name="Zhang C."/>
            <person name="Bonizzoni M."/>
            <person name="Dermauw W."/>
            <person name="Vontas J."/>
            <person name="Armbruster P."/>
            <person name="Huang X."/>
            <person name="Yang Y."/>
            <person name="Zhang H."/>
            <person name="He W."/>
            <person name="Peng H."/>
            <person name="Liu Y."/>
            <person name="Wu K."/>
            <person name="Chen J."/>
            <person name="Lirakis M."/>
            <person name="Topalis P."/>
            <person name="Van Leeuwen T."/>
            <person name="Hall A.B."/>
            <person name="Jiang X."/>
            <person name="Thorpe C."/>
            <person name="Mueller R.L."/>
            <person name="Sun C."/>
            <person name="Waterhouse R.M."/>
            <person name="Yan G."/>
            <person name="Tu Z.J."/>
            <person name="Fang X."/>
            <person name="James A.A."/>
        </authorList>
    </citation>
    <scope>NUCLEOTIDE SEQUENCE [LARGE SCALE GENOMIC DNA]</scope>
    <source>
        <strain evidence="11">Foshan</strain>
    </source>
</reference>
<keyword evidence="2 4" id="KW-0863">Zinc-finger</keyword>
<dbReference type="InterPro" id="IPR012337">
    <property type="entry name" value="RNaseH-like_sf"/>
</dbReference>
<keyword evidence="5" id="KW-0175">Coiled coil</keyword>
<dbReference type="InterPro" id="IPR011011">
    <property type="entry name" value="Znf_FYVE_PHD"/>
</dbReference>
<dbReference type="InterPro" id="IPR019787">
    <property type="entry name" value="Znf_PHD-finger"/>
</dbReference>
<dbReference type="PROSITE" id="PS50089">
    <property type="entry name" value="ZF_RING_2"/>
    <property type="match status" value="1"/>
</dbReference>
<dbReference type="PANTHER" id="PTHR47331:SF1">
    <property type="entry name" value="GAG-LIKE PROTEIN"/>
    <property type="match status" value="1"/>
</dbReference>
<dbReference type="InterPro" id="IPR013083">
    <property type="entry name" value="Znf_RING/FYVE/PHD"/>
</dbReference>
<dbReference type="InterPro" id="IPR008042">
    <property type="entry name" value="Retrotrans_Pao"/>
</dbReference>
<dbReference type="PANTHER" id="PTHR47331">
    <property type="entry name" value="PHD-TYPE DOMAIN-CONTAINING PROTEIN"/>
    <property type="match status" value="1"/>
</dbReference>
<evidence type="ECO:0000256" key="3">
    <source>
        <dbReference type="ARBA" id="ARBA00022833"/>
    </source>
</evidence>
<feature type="region of interest" description="Disordered" evidence="6">
    <location>
        <begin position="324"/>
        <end position="356"/>
    </location>
</feature>
<feature type="compositionally biased region" description="Low complexity" evidence="6">
    <location>
        <begin position="195"/>
        <end position="212"/>
    </location>
</feature>
<feature type="compositionally biased region" description="Polar residues" evidence="6">
    <location>
        <begin position="415"/>
        <end position="427"/>
    </location>
</feature>